<keyword evidence="4" id="KW-0812">Transmembrane</keyword>
<dbReference type="GO" id="GO:0004190">
    <property type="term" value="F:aspartic-type endopeptidase activity"/>
    <property type="evidence" value="ECO:0007669"/>
    <property type="project" value="InterPro"/>
</dbReference>
<feature type="domain" description="Prepilin type IV endopeptidase peptidase" evidence="5">
    <location>
        <begin position="164"/>
        <end position="263"/>
    </location>
</feature>
<evidence type="ECO:0000256" key="3">
    <source>
        <dbReference type="SAM" id="MobiDB-lite"/>
    </source>
</evidence>
<dbReference type="EMBL" id="LT607409">
    <property type="protein sequence ID" value="SCE78152.1"/>
    <property type="molecule type" value="Genomic_DNA"/>
</dbReference>
<comment type="similarity">
    <text evidence="1 2">Belongs to the peptidase A24 family.</text>
</comment>
<organism evidence="6 7">
    <name type="scientific">Micromonospora chokoriensis</name>
    <dbReference type="NCBI Taxonomy" id="356851"/>
    <lineage>
        <taxon>Bacteria</taxon>
        <taxon>Bacillati</taxon>
        <taxon>Actinomycetota</taxon>
        <taxon>Actinomycetes</taxon>
        <taxon>Micromonosporales</taxon>
        <taxon>Micromonosporaceae</taxon>
        <taxon>Micromonospora</taxon>
    </lineage>
</organism>
<keyword evidence="7" id="KW-1185">Reference proteome</keyword>
<dbReference type="Gene3D" id="1.20.120.1220">
    <property type="match status" value="1"/>
</dbReference>
<dbReference type="InterPro" id="IPR014032">
    <property type="entry name" value="Peptidase_A24A_bac"/>
</dbReference>
<dbReference type="InterPro" id="IPR050882">
    <property type="entry name" value="Prepilin_peptidase/N-MTase"/>
</dbReference>
<feature type="region of interest" description="Disordered" evidence="3">
    <location>
        <begin position="1"/>
        <end position="59"/>
    </location>
</feature>
<keyword evidence="4" id="KW-1133">Transmembrane helix</keyword>
<keyword evidence="6" id="KW-0489">Methyltransferase</keyword>
<feature type="transmembrane region" description="Helical" evidence="4">
    <location>
        <begin position="240"/>
        <end position="264"/>
    </location>
</feature>
<dbReference type="PANTHER" id="PTHR30487">
    <property type="entry name" value="TYPE 4 PREPILIN-LIKE PROTEINS LEADER PEPTIDE-PROCESSING ENZYME"/>
    <property type="match status" value="1"/>
</dbReference>
<feature type="transmembrane region" description="Helical" evidence="4">
    <location>
        <begin position="132"/>
        <end position="153"/>
    </location>
</feature>
<reference evidence="7" key="1">
    <citation type="submission" date="2016-06" db="EMBL/GenBank/DDBJ databases">
        <authorList>
            <person name="Varghese N."/>
            <person name="Submissions Spin"/>
        </authorList>
    </citation>
    <scope>NUCLEOTIDE SEQUENCE [LARGE SCALE GENOMIC DNA]</scope>
    <source>
        <strain evidence="7">DSM 45160</strain>
    </source>
</reference>
<feature type="transmembrane region" description="Helical" evidence="4">
    <location>
        <begin position="284"/>
        <end position="302"/>
    </location>
</feature>
<evidence type="ECO:0000259" key="5">
    <source>
        <dbReference type="Pfam" id="PF01478"/>
    </source>
</evidence>
<dbReference type="GO" id="GO:0006465">
    <property type="term" value="P:signal peptide processing"/>
    <property type="evidence" value="ECO:0007669"/>
    <property type="project" value="TreeGrafter"/>
</dbReference>
<dbReference type="GO" id="GO:0032259">
    <property type="term" value="P:methylation"/>
    <property type="evidence" value="ECO:0007669"/>
    <property type="project" value="UniProtKB-KW"/>
</dbReference>
<dbReference type="PANTHER" id="PTHR30487:SF0">
    <property type="entry name" value="PREPILIN LEADER PEPTIDASE_N-METHYLTRANSFERASE-RELATED"/>
    <property type="match status" value="1"/>
</dbReference>
<keyword evidence="4" id="KW-0472">Membrane</keyword>
<protein>
    <submittedName>
        <fullName evidence="6">Leader peptidase (Prepilin peptidase) / N-methyltransferase</fullName>
    </submittedName>
</protein>
<feature type="compositionally biased region" description="Pro residues" evidence="3">
    <location>
        <begin position="1"/>
        <end position="10"/>
    </location>
</feature>
<keyword evidence="6" id="KW-0808">Transferase</keyword>
<evidence type="ECO:0000313" key="7">
    <source>
        <dbReference type="Proteomes" id="UP000198224"/>
    </source>
</evidence>
<evidence type="ECO:0000313" key="6">
    <source>
        <dbReference type="EMBL" id="SCE78152.1"/>
    </source>
</evidence>
<dbReference type="InterPro" id="IPR000045">
    <property type="entry name" value="Prepilin_IV_endopep_pep"/>
</dbReference>
<dbReference type="PRINTS" id="PR00864">
    <property type="entry name" value="PREPILNPTASE"/>
</dbReference>
<feature type="transmembrane region" description="Helical" evidence="4">
    <location>
        <begin position="183"/>
        <end position="200"/>
    </location>
</feature>
<dbReference type="GO" id="GO:0008168">
    <property type="term" value="F:methyltransferase activity"/>
    <property type="evidence" value="ECO:0007669"/>
    <property type="project" value="UniProtKB-KW"/>
</dbReference>
<evidence type="ECO:0000256" key="1">
    <source>
        <dbReference type="ARBA" id="ARBA00005801"/>
    </source>
</evidence>
<name>A0A1C4V2F5_9ACTN</name>
<evidence type="ECO:0000256" key="2">
    <source>
        <dbReference type="RuleBase" id="RU003793"/>
    </source>
</evidence>
<sequence>MALTGPPAPVPGRENPPDRSPAHPPTGGTTEPARPAVGHCRTTDGVSAVGRGRTTDRVSAEARTRLSTVLAILTVGPLMRMAALRYSVPPGMPSRTGCDACGAPIGLTRPWPALGPTARCGRCQARIGPPPGVVEVAVLGAVALLLALTGSSGGALPALAWWLGWTIPAVLVDLAVHRLPDRLTLPAAAGTWLLLGVAALDADPGHWLRAVVAGAGLALFFASTTLLLGRRGFGLGDAKLALSVGALLGWYGWPVLVIGLLLAFGLSALLSVGLLAARRAHWNTHLPFGPFLLLGTVGALLLSL</sequence>
<gene>
    <name evidence="6" type="ORF">GA0070612_1001</name>
</gene>
<dbReference type="GO" id="GO:0005886">
    <property type="term" value="C:plasma membrane"/>
    <property type="evidence" value="ECO:0007669"/>
    <property type="project" value="TreeGrafter"/>
</dbReference>
<proteinExistence type="inferred from homology"/>
<accession>A0A1C4V2F5</accession>
<feature type="transmembrane region" description="Helical" evidence="4">
    <location>
        <begin position="206"/>
        <end position="228"/>
    </location>
</feature>
<dbReference type="Proteomes" id="UP000198224">
    <property type="component" value="Chromosome I"/>
</dbReference>
<dbReference type="AlphaFoldDB" id="A0A1C4V2F5"/>
<evidence type="ECO:0000256" key="4">
    <source>
        <dbReference type="SAM" id="Phobius"/>
    </source>
</evidence>
<dbReference type="Pfam" id="PF01478">
    <property type="entry name" value="Peptidase_A24"/>
    <property type="match status" value="1"/>
</dbReference>